<dbReference type="EMBL" id="PJQD01000028">
    <property type="protein sequence ID" value="POY74189.1"/>
    <property type="molecule type" value="Genomic_DNA"/>
</dbReference>
<reference evidence="5 6" key="1">
    <citation type="journal article" date="2018" name="Front. Microbiol.">
        <title>Prospects for Fungal Bioremediation of Acidic Radioactive Waste Sites: Characterization and Genome Sequence of Rhodotorula taiwanensis MD1149.</title>
        <authorList>
            <person name="Tkavc R."/>
            <person name="Matrosova V.Y."/>
            <person name="Grichenko O.E."/>
            <person name="Gostincar C."/>
            <person name="Volpe R.P."/>
            <person name="Klimenkova P."/>
            <person name="Gaidamakova E.K."/>
            <person name="Zhou C.E."/>
            <person name="Stewart B.J."/>
            <person name="Lyman M.G."/>
            <person name="Malfatti S.A."/>
            <person name="Rubinfeld B."/>
            <person name="Courtot M."/>
            <person name="Singh J."/>
            <person name="Dalgard C.L."/>
            <person name="Hamilton T."/>
            <person name="Frey K.G."/>
            <person name="Gunde-Cimerman N."/>
            <person name="Dugan L."/>
            <person name="Daly M.J."/>
        </authorList>
    </citation>
    <scope>NUCLEOTIDE SEQUENCE [LARGE SCALE GENOMIC DNA]</scope>
    <source>
        <strain evidence="5 6">MD1149</strain>
    </source>
</reference>
<dbReference type="OrthoDB" id="241990at2759"/>
<evidence type="ECO:0000256" key="1">
    <source>
        <dbReference type="ARBA" id="ARBA00009407"/>
    </source>
</evidence>
<dbReference type="Gene3D" id="2.30.29.30">
    <property type="entry name" value="Pleckstrin-homology domain (PH domain)/Phosphotyrosine-binding domain (PTB)"/>
    <property type="match status" value="1"/>
</dbReference>
<dbReference type="InterPro" id="IPR011993">
    <property type="entry name" value="PH-like_dom_sf"/>
</dbReference>
<dbReference type="GO" id="GO:0038203">
    <property type="term" value="P:TORC2 signaling"/>
    <property type="evidence" value="ECO:0007669"/>
    <property type="project" value="TreeGrafter"/>
</dbReference>
<feature type="region of interest" description="Disordered" evidence="2">
    <location>
        <begin position="328"/>
        <end position="371"/>
    </location>
</feature>
<dbReference type="GO" id="GO:0005886">
    <property type="term" value="C:plasma membrane"/>
    <property type="evidence" value="ECO:0007669"/>
    <property type="project" value="TreeGrafter"/>
</dbReference>
<feature type="compositionally biased region" description="Basic and acidic residues" evidence="2">
    <location>
        <begin position="299"/>
        <end position="309"/>
    </location>
</feature>
<evidence type="ECO:0000259" key="3">
    <source>
        <dbReference type="Pfam" id="PF16978"/>
    </source>
</evidence>
<dbReference type="Proteomes" id="UP000237144">
    <property type="component" value="Unassembled WGS sequence"/>
</dbReference>
<feature type="region of interest" description="Disordered" evidence="2">
    <location>
        <begin position="507"/>
        <end position="586"/>
    </location>
</feature>
<dbReference type="Pfam" id="PF16979">
    <property type="entry name" value="SIN1_PH"/>
    <property type="match status" value="1"/>
</dbReference>
<evidence type="ECO:0000313" key="5">
    <source>
        <dbReference type="EMBL" id="POY74189.1"/>
    </source>
</evidence>
<keyword evidence="6" id="KW-1185">Reference proteome</keyword>
<dbReference type="GO" id="GO:0005546">
    <property type="term" value="F:phosphatidylinositol-4,5-bisphosphate binding"/>
    <property type="evidence" value="ECO:0007669"/>
    <property type="project" value="TreeGrafter"/>
</dbReference>
<dbReference type="Pfam" id="PF16978">
    <property type="entry name" value="CRIM"/>
    <property type="match status" value="1"/>
</dbReference>
<evidence type="ECO:0000313" key="6">
    <source>
        <dbReference type="Proteomes" id="UP000237144"/>
    </source>
</evidence>
<feature type="region of interest" description="Disordered" evidence="2">
    <location>
        <begin position="933"/>
        <end position="962"/>
    </location>
</feature>
<dbReference type="PANTHER" id="PTHR13335:SF1">
    <property type="entry name" value="TARGET OF RAPAMYCIN COMPLEX 2 SUBUNIT MAPKAP1"/>
    <property type="match status" value="1"/>
</dbReference>
<dbReference type="STRING" id="741276.A0A2S5BBN3"/>
<feature type="domain" description="SIN1-type PH" evidence="4">
    <location>
        <begin position="973"/>
        <end position="1060"/>
    </location>
</feature>
<feature type="region of interest" description="Disordered" evidence="2">
    <location>
        <begin position="396"/>
        <end position="422"/>
    </location>
</feature>
<sequence>MSLLTDRDLLLHQFQLAYIRHVLPNHAPLLSTASTTGAGSPYNLISFAAPRDLASQSPYLALSTESDPDQYPELRTYAKGRNSPPIAFQIARMGGSLAAAANSQGENQLGGGGDGATSRRRRRTPGPGPLGYTQTIVGRTPGGDNITSGSLAPGGARNGVRAFAAAAEDPASFQSRIPYHQQQGAIDGPPPVVVHSPIKTPATAAGDPALQERVGGPSPMTIPLVRDSGPDFLPSPTREAAVGPEAGAGGNLKLATPPTALEAQVAAAAAAVPGPSVRPPFAGPNDDTEGGSSAHRGIRTGDDGGVSHRISRDTLLTSSSDSSSFIVGAGAASSNRPGGGGTARGLTDSDISTPYGTLGQSRGGGGGGPGETAAAAITAGLAASSVSDSSASLFLDGRPGINRRPPASISSSAGGGGGGLSSPVPTAPIAAVPARFERTTAATMTTPQLAEPPQPTVPVFQLPPGLRVRERRRVNIRGGIVPGLVVPAAATASNVPMATPVIQRPAEEPAISTTAAPPPPPSAAGAPTHHDHGPAAEPQRQSTASSSSIVDSEPAPLPIRATGSSVSLSAISPGAGAGGRRTPREQLFPPRSEYIAASLAARRPGLESSLPDAGHEFVAPSGARKRSALSVMLGGAGGSGGGGEIGSDGRGGRRGLGPNANPFSRLYATCVSRASDAVRLTLYFPHAARAGPEKDKVEVGVKRDVTVEEVIGVGLWAYWEDEDLREGVKLEVDEREAREGTETVKWNLRIVEDDGEVDEDFPALDRLRNLTAFSFHEFAIVRASEQQIEDNAAKQATITRRPSRILVSTPSAPSAAAPPPGGVAAPNARGLAAGNLVAGTCPAGSALAIPVNLVIRAPPSFRHADRVEVQVPSDMYMIDVLHHILQRLALPSESAHEWVLVVRLADGDVVVPPDRTVESLSEQHTLELVPRDEVGPSGLRRSRTAEGNPLFDTSRPGQPGVPRQPIAQLAGLYEHFSVLRKVPMSLGGRHARVIAIDGDYLHFMPQDGTSGRTTSFHVSKIHSCKISRRSASSFKIVVNTKRYDFEADTPERAREIVDRILQV</sequence>
<feature type="compositionally biased region" description="Polar residues" evidence="2">
    <location>
        <begin position="539"/>
        <end position="550"/>
    </location>
</feature>
<feature type="compositionally biased region" description="Gly residues" evidence="2">
    <location>
        <begin position="361"/>
        <end position="370"/>
    </location>
</feature>
<feature type="compositionally biased region" description="Gly residues" evidence="2">
    <location>
        <begin position="636"/>
        <end position="649"/>
    </location>
</feature>
<name>A0A2S5BBN3_9BASI</name>
<feature type="region of interest" description="Disordered" evidence="2">
    <location>
        <begin position="636"/>
        <end position="655"/>
    </location>
</feature>
<feature type="region of interest" description="Disordered" evidence="2">
    <location>
        <begin position="271"/>
        <end position="309"/>
    </location>
</feature>
<dbReference type="InterPro" id="IPR031313">
    <property type="entry name" value="Sin1_PH_dom"/>
</dbReference>
<comment type="similarity">
    <text evidence="1">Belongs to the SIN1 family.</text>
</comment>
<protein>
    <submittedName>
        <fullName evidence="5">Uncharacterized protein</fullName>
    </submittedName>
</protein>
<proteinExistence type="inferred from homology"/>
<dbReference type="InterPro" id="IPR008828">
    <property type="entry name" value="Sin1/Avo1"/>
</dbReference>
<gene>
    <name evidence="5" type="ORF">BMF94_2763</name>
</gene>
<dbReference type="AlphaFoldDB" id="A0A2S5BBN3"/>
<feature type="region of interest" description="Disordered" evidence="2">
    <location>
        <begin position="102"/>
        <end position="143"/>
    </location>
</feature>
<dbReference type="InterPro" id="IPR031567">
    <property type="entry name" value="CRIM_dom"/>
</dbReference>
<accession>A0A2S5BBN3</accession>
<dbReference type="GO" id="GO:0031932">
    <property type="term" value="C:TORC2 complex"/>
    <property type="evidence" value="ECO:0007669"/>
    <property type="project" value="InterPro"/>
</dbReference>
<comment type="caution">
    <text evidence="5">The sequence shown here is derived from an EMBL/GenBank/DDBJ whole genome shotgun (WGS) entry which is preliminary data.</text>
</comment>
<evidence type="ECO:0000259" key="4">
    <source>
        <dbReference type="Pfam" id="PF16979"/>
    </source>
</evidence>
<dbReference type="GO" id="GO:0005737">
    <property type="term" value="C:cytoplasm"/>
    <property type="evidence" value="ECO:0007669"/>
    <property type="project" value="TreeGrafter"/>
</dbReference>
<dbReference type="PANTHER" id="PTHR13335">
    <property type="entry name" value="TARGET OF RAPAMYCIN COMPLEX 2 SUBUNIT MAPKAP1"/>
    <property type="match status" value="1"/>
</dbReference>
<feature type="domain" description="CRIM" evidence="3">
    <location>
        <begin position="659"/>
        <end position="791"/>
    </location>
</feature>
<evidence type="ECO:0000256" key="2">
    <source>
        <dbReference type="SAM" id="MobiDB-lite"/>
    </source>
</evidence>
<organism evidence="5 6">
    <name type="scientific">Rhodotorula taiwanensis</name>
    <dbReference type="NCBI Taxonomy" id="741276"/>
    <lineage>
        <taxon>Eukaryota</taxon>
        <taxon>Fungi</taxon>
        <taxon>Dikarya</taxon>
        <taxon>Basidiomycota</taxon>
        <taxon>Pucciniomycotina</taxon>
        <taxon>Microbotryomycetes</taxon>
        <taxon>Sporidiobolales</taxon>
        <taxon>Sporidiobolaceae</taxon>
        <taxon>Rhodotorula</taxon>
    </lineage>
</organism>